<protein>
    <submittedName>
        <fullName evidence="2">Uncharacterized protein</fullName>
    </submittedName>
</protein>
<keyword evidence="1" id="KW-0472">Membrane</keyword>
<evidence type="ECO:0000256" key="1">
    <source>
        <dbReference type="SAM" id="Phobius"/>
    </source>
</evidence>
<dbReference type="EMBL" id="MHBW01000011">
    <property type="protein sequence ID" value="OGY09346.1"/>
    <property type="molecule type" value="Genomic_DNA"/>
</dbReference>
<dbReference type="AlphaFoldDB" id="A0A1G1V1X9"/>
<dbReference type="InterPro" id="IPR038662">
    <property type="entry name" value="ATP_synth_F0_csu_sf"/>
</dbReference>
<dbReference type="STRING" id="1797513.A2782_02635"/>
<keyword evidence="1" id="KW-0812">Transmembrane</keyword>
<feature type="transmembrane region" description="Helical" evidence="1">
    <location>
        <begin position="193"/>
        <end position="214"/>
    </location>
</feature>
<evidence type="ECO:0000313" key="2">
    <source>
        <dbReference type="EMBL" id="OGY09346.1"/>
    </source>
</evidence>
<proteinExistence type="predicted"/>
<organism evidence="2 3">
    <name type="scientific">Candidatus Blackburnbacteria bacterium RIFCSPHIGHO2_01_FULL_43_15b</name>
    <dbReference type="NCBI Taxonomy" id="1797513"/>
    <lineage>
        <taxon>Bacteria</taxon>
        <taxon>Candidatus Blackburniibacteriota</taxon>
    </lineage>
</organism>
<dbReference type="Proteomes" id="UP000177967">
    <property type="component" value="Unassembled WGS sequence"/>
</dbReference>
<gene>
    <name evidence="2" type="ORF">A2782_02635</name>
</gene>
<comment type="caution">
    <text evidence="2">The sequence shown here is derived from an EMBL/GenBank/DDBJ whole genome shotgun (WGS) entry which is preliminary data.</text>
</comment>
<feature type="transmembrane region" description="Helical" evidence="1">
    <location>
        <begin position="235"/>
        <end position="261"/>
    </location>
</feature>
<sequence length="263" mass="27866">MRRACPLTGFHLVNTTLAFATLTFLVFAHPAKISAQSVGYAFPVDDSSAVIGDMLTLRDGKLVRTDKPYDNEIFGALQNKPALLFKVQGTVNGRPIVKDGIAMVNVTADNGPISYGDVITSSKNPGKGQKATKSGYVLGVSMGNLKEGTGQILVSIKPEYAEITTAVGAARLLNYVNESIFRTQRNPEKFLKGIQYVAAGAVALAAFVLAFLTFSKAVVKGIESVGRNPMAKGTIYVSIVINLIMTATTVGFGILAAVVIISF</sequence>
<reference evidence="2 3" key="1">
    <citation type="journal article" date="2016" name="Nat. Commun.">
        <title>Thousands of microbial genomes shed light on interconnected biogeochemical processes in an aquifer system.</title>
        <authorList>
            <person name="Anantharaman K."/>
            <person name="Brown C.T."/>
            <person name="Hug L.A."/>
            <person name="Sharon I."/>
            <person name="Castelle C.J."/>
            <person name="Probst A.J."/>
            <person name="Thomas B.C."/>
            <person name="Singh A."/>
            <person name="Wilkins M.J."/>
            <person name="Karaoz U."/>
            <person name="Brodie E.L."/>
            <person name="Williams K.H."/>
            <person name="Hubbard S.S."/>
            <person name="Banfield J.F."/>
        </authorList>
    </citation>
    <scope>NUCLEOTIDE SEQUENCE [LARGE SCALE GENOMIC DNA]</scope>
</reference>
<dbReference type="Gene3D" id="1.20.20.10">
    <property type="entry name" value="F1F0 ATP synthase subunit C"/>
    <property type="match status" value="1"/>
</dbReference>
<keyword evidence="1" id="KW-1133">Transmembrane helix</keyword>
<evidence type="ECO:0000313" key="3">
    <source>
        <dbReference type="Proteomes" id="UP000177967"/>
    </source>
</evidence>
<name>A0A1G1V1X9_9BACT</name>
<accession>A0A1G1V1X9</accession>